<dbReference type="PANTHER" id="PTHR40758:SF1">
    <property type="entry name" value="CONSERVED PROTEIN"/>
    <property type="match status" value="1"/>
</dbReference>
<accession>A0A238YLW8</accession>
<dbReference type="InterPro" id="IPR024344">
    <property type="entry name" value="MDMPI_metal-binding"/>
</dbReference>
<name>A0A238YLW8_9ACTN</name>
<feature type="domain" description="MDMPI C-terminal" evidence="1">
    <location>
        <begin position="147"/>
        <end position="242"/>
    </location>
</feature>
<evidence type="ECO:0000313" key="4">
    <source>
        <dbReference type="Proteomes" id="UP000198415"/>
    </source>
</evidence>
<keyword evidence="4" id="KW-1185">Reference proteome</keyword>
<dbReference type="Proteomes" id="UP000198415">
    <property type="component" value="Unassembled WGS sequence"/>
</dbReference>
<dbReference type="GO" id="GO:0005886">
    <property type="term" value="C:plasma membrane"/>
    <property type="evidence" value="ECO:0007669"/>
    <property type="project" value="TreeGrafter"/>
</dbReference>
<dbReference type="InterPro" id="IPR034660">
    <property type="entry name" value="DinB/YfiT-like"/>
</dbReference>
<proteinExistence type="predicted"/>
<dbReference type="InterPro" id="IPR017517">
    <property type="entry name" value="Maleyloyr_isom"/>
</dbReference>
<sequence>MSLSYVTHCAAIERETHRMVRVVSGADPTTAVPTCPDWNLAALMRHTGSLQRWFTVLLRDRVRERPARPTAVPDVPTDPSAYPRWLTEGAAAAGAVLRVTDPDTPMWAWGPDQHARFWARRMLFETLVHRADAELALSLPVDIDPVLAADGVDEFLTNLPSAAAFAPQVAGLRGADEVIRFECVDLDRQWAVRLRPDGFGLDPDAASAHATVRADAAELLLFVYGRRDNTVTRSGDAALLSRWSANSRF</sequence>
<dbReference type="SUPFAM" id="SSF109854">
    <property type="entry name" value="DinB/YfiT-like putative metalloenzymes"/>
    <property type="match status" value="1"/>
</dbReference>
<organism evidence="3 4">
    <name type="scientific">Actinoplanes regularis</name>
    <dbReference type="NCBI Taxonomy" id="52697"/>
    <lineage>
        <taxon>Bacteria</taxon>
        <taxon>Bacillati</taxon>
        <taxon>Actinomycetota</taxon>
        <taxon>Actinomycetes</taxon>
        <taxon>Micromonosporales</taxon>
        <taxon>Micromonosporaceae</taxon>
        <taxon>Actinoplanes</taxon>
    </lineage>
</organism>
<dbReference type="InterPro" id="IPR010872">
    <property type="entry name" value="MDMPI_C-term_domain"/>
</dbReference>
<dbReference type="Pfam" id="PF11716">
    <property type="entry name" value="MDMPI_N"/>
    <property type="match status" value="1"/>
</dbReference>
<gene>
    <name evidence="3" type="ORF">SAMN06264365_1055</name>
</gene>
<dbReference type="OrthoDB" id="3671213at2"/>
<dbReference type="NCBIfam" id="TIGR03083">
    <property type="entry name" value="maleylpyruvate isomerase family mycothiol-dependent enzyme"/>
    <property type="match status" value="1"/>
</dbReference>
<evidence type="ECO:0000259" key="2">
    <source>
        <dbReference type="Pfam" id="PF11716"/>
    </source>
</evidence>
<evidence type="ECO:0000259" key="1">
    <source>
        <dbReference type="Pfam" id="PF07398"/>
    </source>
</evidence>
<protein>
    <submittedName>
        <fullName evidence="3">TIGR03083 family protein</fullName>
    </submittedName>
</protein>
<dbReference type="EMBL" id="FZNR01000005">
    <property type="protein sequence ID" value="SNR71992.1"/>
    <property type="molecule type" value="Genomic_DNA"/>
</dbReference>
<dbReference type="PANTHER" id="PTHR40758">
    <property type="entry name" value="CONSERVED PROTEIN"/>
    <property type="match status" value="1"/>
</dbReference>
<dbReference type="AlphaFoldDB" id="A0A238YLW8"/>
<evidence type="ECO:0000313" key="3">
    <source>
        <dbReference type="EMBL" id="SNR71992.1"/>
    </source>
</evidence>
<reference evidence="3 4" key="1">
    <citation type="submission" date="2017-06" db="EMBL/GenBank/DDBJ databases">
        <authorList>
            <person name="Kim H.J."/>
            <person name="Triplett B.A."/>
        </authorList>
    </citation>
    <scope>NUCLEOTIDE SEQUENCE [LARGE SCALE GENOMIC DNA]</scope>
    <source>
        <strain evidence="3 4">DSM 43151</strain>
    </source>
</reference>
<dbReference type="Pfam" id="PF07398">
    <property type="entry name" value="MDMPI_C"/>
    <property type="match status" value="1"/>
</dbReference>
<feature type="domain" description="Mycothiol-dependent maleylpyruvate isomerase metal-binding" evidence="2">
    <location>
        <begin position="10"/>
        <end position="133"/>
    </location>
</feature>
<dbReference type="GO" id="GO:0046872">
    <property type="term" value="F:metal ion binding"/>
    <property type="evidence" value="ECO:0007669"/>
    <property type="project" value="InterPro"/>
</dbReference>
<dbReference type="RefSeq" id="WP_089293732.1">
    <property type="nucleotide sequence ID" value="NZ_BOMU01000035.1"/>
</dbReference>